<feature type="region of interest" description="Disordered" evidence="1">
    <location>
        <begin position="193"/>
        <end position="280"/>
    </location>
</feature>
<dbReference type="InterPro" id="IPR003646">
    <property type="entry name" value="SH3-like_bac-type"/>
</dbReference>
<dbReference type="SMART" id="SM00287">
    <property type="entry name" value="SH3b"/>
    <property type="match status" value="1"/>
</dbReference>
<evidence type="ECO:0000259" key="2">
    <source>
        <dbReference type="PROSITE" id="PS51781"/>
    </source>
</evidence>
<organism evidence="3 4">
    <name type="scientific">Pandoraea faecigallinarum</name>
    <dbReference type="NCBI Taxonomy" id="656179"/>
    <lineage>
        <taxon>Bacteria</taxon>
        <taxon>Pseudomonadati</taxon>
        <taxon>Pseudomonadota</taxon>
        <taxon>Betaproteobacteria</taxon>
        <taxon>Burkholderiales</taxon>
        <taxon>Burkholderiaceae</taxon>
        <taxon>Pandoraea</taxon>
    </lineage>
</organism>
<dbReference type="Gene3D" id="2.30.30.40">
    <property type="entry name" value="SH3 Domains"/>
    <property type="match status" value="1"/>
</dbReference>
<keyword evidence="4" id="KW-1185">Reference proteome</keyword>
<protein>
    <recommendedName>
        <fullName evidence="2">SH3b domain-containing protein</fullName>
    </recommendedName>
</protein>
<dbReference type="PROSITE" id="PS51781">
    <property type="entry name" value="SH3B"/>
    <property type="match status" value="1"/>
</dbReference>
<evidence type="ECO:0000313" key="3">
    <source>
        <dbReference type="EMBL" id="ANI21783.1"/>
    </source>
</evidence>
<feature type="domain" description="SH3b" evidence="2">
    <location>
        <begin position="75"/>
        <end position="140"/>
    </location>
</feature>
<sequence>MAAAMCFFDEHVAAVAVSERAGNGGASGLHGPPAGGNRATCHNRETNMNKRTLPRLLAGTAMLTTLAAVHGVASAQSGQAIVNSSANVRAGPASDYPVVAQAAAGMPVTVYGCISGYSWCDIGLPGTRGWIYAGLLSYPYQGNPVPVLNYGTVIGLPIITFSIGTYWGSYYRNRPWYHDQRYWHRPPPGPRPPHWGPGPTPRPPGGHYPGNRPRPPGHGAGPGPKPPGHGAGPGPRPPGHGGGSGSRPPGGGGGGHGGNHGGGHGGGGRPPGGGPGGPNR</sequence>
<gene>
    <name evidence="3" type="ORF">AB870_26070</name>
</gene>
<proteinExistence type="predicted"/>
<dbReference type="Proteomes" id="UP000035651">
    <property type="component" value="Chromosome"/>
</dbReference>
<reference evidence="3" key="1">
    <citation type="submission" date="2016-06" db="EMBL/GenBank/DDBJ databases">
        <title>Complete Genome Sequence of Pandoraea faecigallinarum DSM-23572.</title>
        <authorList>
            <person name="Yong D."/>
            <person name="Ee R."/>
            <person name="Lim Y.-L."/>
            <person name="Yin W.-F."/>
            <person name="Chan K.-G."/>
        </authorList>
    </citation>
    <scope>NUCLEOTIDE SEQUENCE</scope>
    <source>
        <strain evidence="3">DSM 23572</strain>
    </source>
</reference>
<dbReference type="Pfam" id="PF08239">
    <property type="entry name" value="SH3_3"/>
    <property type="match status" value="1"/>
</dbReference>
<feature type="compositionally biased region" description="Gly residues" evidence="1">
    <location>
        <begin position="229"/>
        <end position="280"/>
    </location>
</feature>
<dbReference type="EMBL" id="CP011807">
    <property type="protein sequence ID" value="ANI21783.1"/>
    <property type="molecule type" value="Genomic_DNA"/>
</dbReference>
<evidence type="ECO:0000313" key="4">
    <source>
        <dbReference type="Proteomes" id="UP000035651"/>
    </source>
</evidence>
<dbReference type="AlphaFoldDB" id="A0A173H036"/>
<name>A0A173H036_9BURK</name>
<evidence type="ECO:0000256" key="1">
    <source>
        <dbReference type="SAM" id="MobiDB-lite"/>
    </source>
</evidence>
<accession>A0A173H036</accession>
<feature type="compositionally biased region" description="Pro residues" evidence="1">
    <location>
        <begin position="193"/>
        <end position="216"/>
    </location>
</feature>